<gene>
    <name evidence="3" type="ORF">CJU94_25120</name>
</gene>
<proteinExistence type="predicted"/>
<evidence type="ECO:0008006" key="5">
    <source>
        <dbReference type="Google" id="ProtNLM"/>
    </source>
</evidence>
<keyword evidence="2" id="KW-0732">Signal</keyword>
<dbReference type="OrthoDB" id="9035269at2"/>
<dbReference type="Proteomes" id="UP000215158">
    <property type="component" value="Chromosome 2"/>
</dbReference>
<dbReference type="InterPro" id="IPR025421">
    <property type="entry name" value="DUF4148"/>
</dbReference>
<dbReference type="Pfam" id="PF13663">
    <property type="entry name" value="DUF4148"/>
    <property type="match status" value="1"/>
</dbReference>
<dbReference type="AlphaFoldDB" id="A0A248VR09"/>
<evidence type="ECO:0000313" key="3">
    <source>
        <dbReference type="EMBL" id="ASW01457.1"/>
    </source>
</evidence>
<dbReference type="KEGG" id="parb:CJU94_25120"/>
<feature type="compositionally biased region" description="Polar residues" evidence="1">
    <location>
        <begin position="71"/>
        <end position="109"/>
    </location>
</feature>
<sequence length="109" mass="11164">MKSLIEAAVIAALISAPLAAFAQSNQPVTRAQVRAELIQLEKAGYNPATASDPQYPADIQAAEARVAAQNGAAQTSGYGSATNGSSQAGSRSETTHSSYSAPVVNYSHN</sequence>
<name>A0A248VR09_9BURK</name>
<keyword evidence="4" id="KW-1185">Reference proteome</keyword>
<organism evidence="3 4">
    <name type="scientific">Paraburkholderia aromaticivorans</name>
    <dbReference type="NCBI Taxonomy" id="2026199"/>
    <lineage>
        <taxon>Bacteria</taxon>
        <taxon>Pseudomonadati</taxon>
        <taxon>Pseudomonadota</taxon>
        <taxon>Betaproteobacteria</taxon>
        <taxon>Burkholderiales</taxon>
        <taxon>Burkholderiaceae</taxon>
        <taxon>Paraburkholderia</taxon>
    </lineage>
</organism>
<dbReference type="EMBL" id="CP022990">
    <property type="protein sequence ID" value="ASW01457.1"/>
    <property type="molecule type" value="Genomic_DNA"/>
</dbReference>
<reference evidence="3 4" key="1">
    <citation type="submission" date="2017-08" db="EMBL/GenBank/DDBJ databases">
        <title>Identification and genetic characteristics of simultaneous BTEX- and naphthalene-degrading Paraburkholderia sp. BN5 isolated from petroleum-contaminated soil.</title>
        <authorList>
            <person name="Lee Y."/>
            <person name="Jeon C.O."/>
        </authorList>
    </citation>
    <scope>NUCLEOTIDE SEQUENCE [LARGE SCALE GENOMIC DNA]</scope>
    <source>
        <strain evidence="3 4">BN5</strain>
    </source>
</reference>
<feature type="chain" id="PRO_5012783702" description="DUF4148 domain-containing protein" evidence="2">
    <location>
        <begin position="23"/>
        <end position="109"/>
    </location>
</feature>
<evidence type="ECO:0000313" key="4">
    <source>
        <dbReference type="Proteomes" id="UP000215158"/>
    </source>
</evidence>
<feature type="signal peptide" evidence="2">
    <location>
        <begin position="1"/>
        <end position="22"/>
    </location>
</feature>
<dbReference type="RefSeq" id="WP_095421355.1">
    <property type="nucleotide sequence ID" value="NZ_CP022990.1"/>
</dbReference>
<evidence type="ECO:0000256" key="2">
    <source>
        <dbReference type="SAM" id="SignalP"/>
    </source>
</evidence>
<protein>
    <recommendedName>
        <fullName evidence="5">DUF4148 domain-containing protein</fullName>
    </recommendedName>
</protein>
<evidence type="ECO:0000256" key="1">
    <source>
        <dbReference type="SAM" id="MobiDB-lite"/>
    </source>
</evidence>
<feature type="region of interest" description="Disordered" evidence="1">
    <location>
        <begin position="66"/>
        <end position="109"/>
    </location>
</feature>
<accession>A0A248VR09</accession>